<dbReference type="NCBIfam" id="TIGR02243">
    <property type="entry name" value="putative baseplate assembly protein"/>
    <property type="match status" value="1"/>
</dbReference>
<dbReference type="OrthoDB" id="9796131at2"/>
<protein>
    <submittedName>
        <fullName evidence="1">Uncharacterized protein</fullName>
    </submittedName>
</protein>
<keyword evidence="2" id="KW-1185">Reference proteome</keyword>
<gene>
    <name evidence="1" type="ORF">SCALIN_C05_0225</name>
</gene>
<sequence length="879" mass="98385">MNFFCCDERRRNLVKDHAFLNGIDYIEVKDNLDDPNDQRQRMLIVHFLKDLVPGQLTKENVVIEGGERVRNIKVVRVYPDGIGPPPVTSPPDNDSKLLIVEVSTPGDFSKYTLSLVKTYIEVTGSPPLTSPPENVKGSEHKNPPEDFDPILSAVDFSFKVACPSDFDCKTKHVCPPDPLSLPEINYLAKDYASFRQLILDRLATIMPQWKERNPADLGVTLVELLSYVADHLSYQQDAVATEAYLRTARKRISIRRHARLVDYFIDEGKNARVLIQLNVKDGIAGLQLIKDETKFLTKTKISSHTIKFNSKQYQEALLDRPVIFELMHDTTLYSKHNEMQFYTWGDQECCLPKGATQATLLNKNNNLKIGDILVFMEKHGPETGKLEDADHAKRHAVRLVEINYKEDPVGQAYFGSPPASSLPESSSIPVTEICWHNDDALPFPLCVSAKTDSGYHDNISVALGNIVLADHGLTIEDETIGVVPEPNPALTKVGPAEGGICDKKQADPTPQRFRPKLQGIPLTHTVFYDPAKPPASVKETLELHGKSSFPSIEVFNDPFDVENDKWLPMGDLINSSQDDKVFVAEIESDGTAIIRFGDARHGKRPDSGTKFKAVYRIGNGAYGNVGAETIAHIVSSDPSIVTDLKNPVISKAWNPMSAKGGKGPETIEQVRQNAPYAFRKQERAVTAEDYENISKRCDSDIQRAKATFRWTGSWHTVFLTADRLGGYEVDERFENELRNCLERYRMTGHDVQVDTPNFVSLDVEMIVCVKPGYQASDLKVALMQTLSNRTLLDGRKGVFHPDNFTFGQTVYLSPIYAAVQAVQGVSSAKITKFQRQGTESNEWRDAGKIEMERLEIARLDNDPNYPERGVLKIDIRGGR</sequence>
<name>A0A286TW79_9BACT</name>
<dbReference type="InterPro" id="IPR011749">
    <property type="entry name" value="CHP02243"/>
</dbReference>
<comment type="caution">
    <text evidence="1">The sequence shown here is derived from an EMBL/GenBank/DDBJ whole genome shotgun (WGS) entry which is preliminary data.</text>
</comment>
<dbReference type="RefSeq" id="WP_096893422.1">
    <property type="nucleotide sequence ID" value="NZ_BAOS01000005.1"/>
</dbReference>
<proteinExistence type="predicted"/>
<organism evidence="1 2">
    <name type="scientific">Candidatus Scalindua japonica</name>
    <dbReference type="NCBI Taxonomy" id="1284222"/>
    <lineage>
        <taxon>Bacteria</taxon>
        <taxon>Pseudomonadati</taxon>
        <taxon>Planctomycetota</taxon>
        <taxon>Candidatus Brocadiia</taxon>
        <taxon>Candidatus Brocadiales</taxon>
        <taxon>Candidatus Scalinduaceae</taxon>
        <taxon>Candidatus Scalindua</taxon>
    </lineage>
</organism>
<dbReference type="Proteomes" id="UP000218542">
    <property type="component" value="Unassembled WGS sequence"/>
</dbReference>
<evidence type="ECO:0000313" key="2">
    <source>
        <dbReference type="Proteomes" id="UP000218542"/>
    </source>
</evidence>
<accession>A0A286TW79</accession>
<reference evidence="2" key="1">
    <citation type="journal article" date="2017" name="Environ. Microbiol. Rep.">
        <title>Genetic Diversity of Marine Anaerobic Ammonium-Oxidizing Bacteria as Revealed by Genomic and Proteomic Analyses of 'Candidatus Scalindua japonica'.</title>
        <authorList>
            <person name="Oshiki M."/>
            <person name="Mizuto K."/>
            <person name="Kimura Z."/>
            <person name="Kindaichi T."/>
            <person name="Satoh H."/>
            <person name="Okabe S."/>
        </authorList>
    </citation>
    <scope>NUCLEOTIDE SEQUENCE [LARGE SCALE GENOMIC DNA]</scope>
    <source>
        <strain evidence="2">husup-a2</strain>
    </source>
</reference>
<dbReference type="EMBL" id="BAOS01000005">
    <property type="protein sequence ID" value="GAX60140.1"/>
    <property type="molecule type" value="Genomic_DNA"/>
</dbReference>
<evidence type="ECO:0000313" key="1">
    <source>
        <dbReference type="EMBL" id="GAX60140.1"/>
    </source>
</evidence>
<dbReference type="AlphaFoldDB" id="A0A286TW79"/>